<comment type="subcellular location">
    <subcellularLocation>
        <location evidence="1">Nucleus</location>
    </subcellularLocation>
</comment>
<comment type="caution">
    <text evidence="11">The sequence shown here is derived from an EMBL/GenBank/DDBJ whole genome shotgun (WGS) entry which is preliminary data.</text>
</comment>
<evidence type="ECO:0000256" key="5">
    <source>
        <dbReference type="ARBA" id="ARBA00022728"/>
    </source>
</evidence>
<feature type="region of interest" description="Disordered" evidence="8">
    <location>
        <begin position="13"/>
        <end position="151"/>
    </location>
</feature>
<dbReference type="GeneID" id="90039118"/>
<evidence type="ECO:0000256" key="4">
    <source>
        <dbReference type="ARBA" id="ARBA00022664"/>
    </source>
</evidence>
<keyword evidence="5" id="KW-0747">Spliceosome</keyword>
<feature type="compositionally biased region" description="Basic and acidic residues" evidence="8">
    <location>
        <begin position="53"/>
        <end position="113"/>
    </location>
</feature>
<keyword evidence="12" id="KW-1185">Reference proteome</keyword>
<dbReference type="InterPro" id="IPR036285">
    <property type="entry name" value="PRP4-like_sf"/>
</dbReference>
<dbReference type="InterPro" id="IPR014906">
    <property type="entry name" value="PRP4-like"/>
</dbReference>
<protein>
    <recommendedName>
        <fullName evidence="3">Pre-mRNA-splicing factor 18</fullName>
    </recommendedName>
</protein>
<keyword evidence="4" id="KW-0507">mRNA processing</keyword>
<evidence type="ECO:0000256" key="7">
    <source>
        <dbReference type="ARBA" id="ARBA00023242"/>
    </source>
</evidence>
<sequence>MDFSAILAQEIAKKKAAAAAVAAGSAPSSSSSSSTTASTTASTSAAAPPKYLRRADLEALRAKQYREEQKKREEARRKEHEQRRKEREEEEERRERKRAEAEEKYFARKREREREEEEERERKKRAKSGKKGEGENKAESGGGGESKSSVEELLKCGEDAIVERLRKIGEPARLFDESEEARAKRLIRRERAIEKQQKASPEYRLADVAIEIEDEDLEDMDKISMQCEKYIRYLVKEWETVLVRREDTPEKAFETLDQTKNYLHPLLLQLEEKTLSSEILPRLATLLMFMQRKRYRDANDCYLKLSIGNAAWPIGVTAVGIHARSARERITGDGDSRKGLNKSLQVAHVMSDERTRKWLTSVKRLITFAESQWPE</sequence>
<evidence type="ECO:0000313" key="12">
    <source>
        <dbReference type="Proteomes" id="UP001498771"/>
    </source>
</evidence>
<evidence type="ECO:0000259" key="9">
    <source>
        <dbReference type="Pfam" id="PF02840"/>
    </source>
</evidence>
<feature type="domain" description="Pre-mRNA processing factor 4 (PRP4)-like" evidence="10">
    <location>
        <begin position="161"/>
        <end position="188"/>
    </location>
</feature>
<accession>A0ABR1EZL4</accession>
<dbReference type="EMBL" id="JBBJBU010000014">
    <property type="protein sequence ID" value="KAK7202977.1"/>
    <property type="molecule type" value="Genomic_DNA"/>
</dbReference>
<keyword evidence="7" id="KW-0539">Nucleus</keyword>
<evidence type="ECO:0000256" key="8">
    <source>
        <dbReference type="SAM" id="MobiDB-lite"/>
    </source>
</evidence>
<dbReference type="Gene3D" id="1.20.940.10">
    <property type="entry name" value="Functional domain of the splicing factor Prp18"/>
    <property type="match status" value="1"/>
</dbReference>
<evidence type="ECO:0000313" key="11">
    <source>
        <dbReference type="EMBL" id="KAK7202977.1"/>
    </source>
</evidence>
<dbReference type="PANTHER" id="PTHR13007:SF19">
    <property type="entry name" value="PRE-MRNA-SPLICING FACTOR 18"/>
    <property type="match status" value="1"/>
</dbReference>
<evidence type="ECO:0000259" key="10">
    <source>
        <dbReference type="Pfam" id="PF08799"/>
    </source>
</evidence>
<evidence type="ECO:0000256" key="1">
    <source>
        <dbReference type="ARBA" id="ARBA00004123"/>
    </source>
</evidence>
<organism evidence="11 12">
    <name type="scientific">Myxozyma melibiosi</name>
    <dbReference type="NCBI Taxonomy" id="54550"/>
    <lineage>
        <taxon>Eukaryota</taxon>
        <taxon>Fungi</taxon>
        <taxon>Dikarya</taxon>
        <taxon>Ascomycota</taxon>
        <taxon>Saccharomycotina</taxon>
        <taxon>Lipomycetes</taxon>
        <taxon>Lipomycetales</taxon>
        <taxon>Lipomycetaceae</taxon>
        <taxon>Myxozyma</taxon>
    </lineage>
</organism>
<comment type="similarity">
    <text evidence="2">Belongs to the PRP18 family.</text>
</comment>
<gene>
    <name evidence="11" type="ORF">BZA70DRAFT_284415</name>
</gene>
<feature type="domain" description="Prp18" evidence="9">
    <location>
        <begin position="229"/>
        <end position="374"/>
    </location>
</feature>
<dbReference type="Proteomes" id="UP001498771">
    <property type="component" value="Unassembled WGS sequence"/>
</dbReference>
<evidence type="ECO:0000256" key="3">
    <source>
        <dbReference type="ARBA" id="ARBA00018242"/>
    </source>
</evidence>
<dbReference type="Pfam" id="PF08799">
    <property type="entry name" value="PRP4"/>
    <property type="match status" value="1"/>
</dbReference>
<evidence type="ECO:0000256" key="2">
    <source>
        <dbReference type="ARBA" id="ARBA00008137"/>
    </source>
</evidence>
<dbReference type="RefSeq" id="XP_064766010.1">
    <property type="nucleotide sequence ID" value="XM_064913606.1"/>
</dbReference>
<dbReference type="InterPro" id="IPR039979">
    <property type="entry name" value="PRPF18"/>
</dbReference>
<dbReference type="Pfam" id="PF02840">
    <property type="entry name" value="Prp18"/>
    <property type="match status" value="1"/>
</dbReference>
<keyword evidence="6" id="KW-0508">mRNA splicing</keyword>
<dbReference type="SUPFAM" id="SSF158230">
    <property type="entry name" value="PRP4-like"/>
    <property type="match status" value="1"/>
</dbReference>
<dbReference type="InterPro" id="IPR004098">
    <property type="entry name" value="Prp18"/>
</dbReference>
<dbReference type="PANTHER" id="PTHR13007">
    <property type="entry name" value="PRE-MRNA SPLICING FACTOR-RELATED"/>
    <property type="match status" value="1"/>
</dbReference>
<dbReference type="SUPFAM" id="SSF47938">
    <property type="entry name" value="Functional domain of the splicing factor Prp18"/>
    <property type="match status" value="1"/>
</dbReference>
<evidence type="ECO:0000256" key="6">
    <source>
        <dbReference type="ARBA" id="ARBA00023187"/>
    </source>
</evidence>
<proteinExistence type="inferred from homology"/>
<feature type="compositionally biased region" description="Low complexity" evidence="8">
    <location>
        <begin position="17"/>
        <end position="47"/>
    </location>
</feature>
<name>A0ABR1EZL4_9ASCO</name>
<reference evidence="11 12" key="1">
    <citation type="submission" date="2024-03" db="EMBL/GenBank/DDBJ databases">
        <title>Genome-scale model development and genomic sequencing of the oleaginous clade Lipomyces.</title>
        <authorList>
            <consortium name="Lawrence Berkeley National Laboratory"/>
            <person name="Czajka J.J."/>
            <person name="Han Y."/>
            <person name="Kim J."/>
            <person name="Mondo S.J."/>
            <person name="Hofstad B.A."/>
            <person name="Robles A."/>
            <person name="Haridas S."/>
            <person name="Riley R."/>
            <person name="LaButti K."/>
            <person name="Pangilinan J."/>
            <person name="Andreopoulos W."/>
            <person name="Lipzen A."/>
            <person name="Yan J."/>
            <person name="Wang M."/>
            <person name="Ng V."/>
            <person name="Grigoriev I.V."/>
            <person name="Spatafora J.W."/>
            <person name="Magnuson J.K."/>
            <person name="Baker S.E."/>
            <person name="Pomraning K.R."/>
        </authorList>
    </citation>
    <scope>NUCLEOTIDE SEQUENCE [LARGE SCALE GENOMIC DNA]</scope>
    <source>
        <strain evidence="11 12">Phaff 52-87</strain>
    </source>
</reference>